<dbReference type="InterPro" id="IPR036237">
    <property type="entry name" value="Xyl_isomerase-like_sf"/>
</dbReference>
<dbReference type="EMBL" id="JABJRC010000004">
    <property type="protein sequence ID" value="NOL42503.1"/>
    <property type="molecule type" value="Genomic_DNA"/>
</dbReference>
<evidence type="ECO:0000313" key="3">
    <source>
        <dbReference type="EMBL" id="NOL42503.1"/>
    </source>
</evidence>
<name>A0A7Y4L1B7_9ACTN</name>
<reference evidence="3 4" key="1">
    <citation type="submission" date="2020-05" db="EMBL/GenBank/DDBJ databases">
        <title>Genome sequence of Kribbella sandramycini ATCC 39419.</title>
        <authorList>
            <person name="Maclea K.S."/>
            <person name="Fair J.L."/>
        </authorList>
    </citation>
    <scope>NUCLEOTIDE SEQUENCE [LARGE SCALE GENOMIC DNA]</scope>
    <source>
        <strain evidence="3 4">ATCC 39419</strain>
    </source>
</reference>
<dbReference type="GO" id="GO:0016853">
    <property type="term" value="F:isomerase activity"/>
    <property type="evidence" value="ECO:0007669"/>
    <property type="project" value="UniProtKB-KW"/>
</dbReference>
<dbReference type="Gene3D" id="3.20.20.150">
    <property type="entry name" value="Divalent-metal-dependent TIM barrel enzymes"/>
    <property type="match status" value="1"/>
</dbReference>
<dbReference type="SUPFAM" id="SSF51658">
    <property type="entry name" value="Xylose isomerase-like"/>
    <property type="match status" value="1"/>
</dbReference>
<evidence type="ECO:0000313" key="5">
    <source>
        <dbReference type="Proteomes" id="UP000553957"/>
    </source>
</evidence>
<dbReference type="RefSeq" id="WP_171674977.1">
    <property type="nucleotide sequence ID" value="NZ_BAAAGT010000001.1"/>
</dbReference>
<sequence>MGVRTGLVSVTFRQLPADEVVEVAAKAGLKAIEWGGDIHVPLGDLVTAKRVRNLTSVHGLEIAAYGSYLRAGAADREEMRATVATAEALGAPRIRVWAGSVGTAEAGVGDRMAVTRGLAELAEVAAGSGIEIALEFHRNTLTDEIDSTITLLMDVGAPNLTTYWQPPVGLGDEECLDQLEALLPWLVSVHVFSWEPDGARRPLATRESLWRQVLHRLQNDPREINALLEFVEDNKPEQLLTDAADLNSWLGQTGK</sequence>
<keyword evidence="3" id="KW-0413">Isomerase</keyword>
<organism evidence="3 4">
    <name type="scientific">Kribbella sandramycini</name>
    <dbReference type="NCBI Taxonomy" id="60450"/>
    <lineage>
        <taxon>Bacteria</taxon>
        <taxon>Bacillati</taxon>
        <taxon>Actinomycetota</taxon>
        <taxon>Actinomycetes</taxon>
        <taxon>Propionibacteriales</taxon>
        <taxon>Kribbellaceae</taxon>
        <taxon>Kribbella</taxon>
    </lineage>
</organism>
<dbReference type="Pfam" id="PF01261">
    <property type="entry name" value="AP_endonuc_2"/>
    <property type="match status" value="1"/>
</dbReference>
<dbReference type="Proteomes" id="UP000553957">
    <property type="component" value="Unassembled WGS sequence"/>
</dbReference>
<dbReference type="Proteomes" id="UP000534306">
    <property type="component" value="Unassembled WGS sequence"/>
</dbReference>
<accession>A0A7Y4L1B7</accession>
<protein>
    <submittedName>
        <fullName evidence="3">Sugar phosphate isomerase/epimerase</fullName>
    </submittedName>
</protein>
<evidence type="ECO:0000313" key="4">
    <source>
        <dbReference type="Proteomes" id="UP000534306"/>
    </source>
</evidence>
<proteinExistence type="predicted"/>
<keyword evidence="4" id="KW-1185">Reference proteome</keyword>
<evidence type="ECO:0000313" key="2">
    <source>
        <dbReference type="EMBL" id="MBB6564804.1"/>
    </source>
</evidence>
<feature type="domain" description="Xylose isomerase-like TIM barrel" evidence="1">
    <location>
        <begin position="21"/>
        <end position="170"/>
    </location>
</feature>
<dbReference type="PANTHER" id="PTHR12110">
    <property type="entry name" value="HYDROXYPYRUVATE ISOMERASE"/>
    <property type="match status" value="1"/>
</dbReference>
<comment type="caution">
    <text evidence="3">The sequence shown here is derived from an EMBL/GenBank/DDBJ whole genome shotgun (WGS) entry which is preliminary data.</text>
</comment>
<dbReference type="InterPro" id="IPR050312">
    <property type="entry name" value="IolE/XylAMocC-like"/>
</dbReference>
<reference evidence="2 5" key="2">
    <citation type="submission" date="2020-08" db="EMBL/GenBank/DDBJ databases">
        <title>Sequencing the genomes of 1000 actinobacteria strains.</title>
        <authorList>
            <person name="Klenk H.-P."/>
        </authorList>
    </citation>
    <scope>NUCLEOTIDE SEQUENCE [LARGE SCALE GENOMIC DNA]</scope>
    <source>
        <strain evidence="2 5">DSM 15626</strain>
    </source>
</reference>
<dbReference type="EMBL" id="JACHKF010000001">
    <property type="protein sequence ID" value="MBB6564804.1"/>
    <property type="molecule type" value="Genomic_DNA"/>
</dbReference>
<evidence type="ECO:0000259" key="1">
    <source>
        <dbReference type="Pfam" id="PF01261"/>
    </source>
</evidence>
<dbReference type="PANTHER" id="PTHR12110:SF41">
    <property type="entry name" value="INOSOSE DEHYDRATASE"/>
    <property type="match status" value="1"/>
</dbReference>
<dbReference type="AlphaFoldDB" id="A0A7Y4L1B7"/>
<gene>
    <name evidence="2" type="ORF">HNR71_000441</name>
    <name evidence="3" type="ORF">HPO96_19845</name>
</gene>
<dbReference type="InterPro" id="IPR013022">
    <property type="entry name" value="Xyl_isomerase-like_TIM-brl"/>
</dbReference>